<comment type="caution">
    <text evidence="3">The sequence shown here is derived from an EMBL/GenBank/DDBJ whole genome shotgun (WGS) entry which is preliminary data.</text>
</comment>
<name>A0AAD5K7N7_9FUNG</name>
<dbReference type="GO" id="GO:0046856">
    <property type="term" value="P:phosphatidylinositol dephosphorylation"/>
    <property type="evidence" value="ECO:0007669"/>
    <property type="project" value="InterPro"/>
</dbReference>
<dbReference type="EMBL" id="JAIXMP010000024">
    <property type="protein sequence ID" value="KAI9254592.1"/>
    <property type="molecule type" value="Genomic_DNA"/>
</dbReference>
<feature type="compositionally biased region" description="Low complexity" evidence="1">
    <location>
        <begin position="122"/>
        <end position="132"/>
    </location>
</feature>
<feature type="region of interest" description="Disordered" evidence="1">
    <location>
        <begin position="983"/>
        <end position="1004"/>
    </location>
</feature>
<sequence>MASVKIKNNNKNNRISLPDNRSLHSSAKSSHDLLFKQHQQFPELITPPEESLQHITEGGQVKHHDINGTSIPTNTAQRPTTPPLPPRPRSRTVHVVPGFREELLPPVAIPQLTLSKGNGGCSYSLSSSESSSATTLVSPQQQQLPQQRRISPSIPCQYPNMQHFDRLPPHIKTFPSHHRRTLRAIAGCQGRLATASHSIKAWEHAIDRPNATISLTPSTDSAGADRVNSLAYTLSGHYLWAGLDDGYVVVMDVKQHQQQQKSSPLSLILNNKIIAEVHQHESAVKHILRIDNNELWTIDDNKGELLRWPLMHEFDHFDSKSIMPVSGRHRVTPKSISAVILRGGIGRQQQHHHVLAMTAGDTIDVYRFVPLYSSTMPQGPEVHMPYRVVRPSNDLGPITQLVALPRGRLACAHIHGRISVWNSEKWEQVLQVAIPTYGVSAMALSLGKYLWTGYRTGMIYVYDISSDEQWKLVKMWQAHQGPITMFTVDELSLLSASPSLDEKPLMQVISADQQGNVSIWDGLLSDYQKDQHMKELEETYCDYRKTRIQISTWNIDALSPDTITGQDKALVEEWLTSMRDADIIVVGLQEIVDLESKRQTARSLFLPRKKQDKFDWSAPAITSISNWSNMDAESIAAAAAIPQYSAWRNHITSVLQERHYTLLKTEHLVGLFSLVFIKHDQQMRAKDCRSTVVKTGLKVMNKCWHGNKGAVAIRFALDDSSVCFVNCHLAAGQSRAEQRNADADGIFKSAKFKKDPGGINTSHNNTNGLASNTNVDMTGGDDDTIILDHEHCFVLGDLNYRIDGCTRKDVLEWLALEDRTYAYRELQLDDQLNKQRKLNPLLKLAMFQEAPIRFEPTYKYDPGTDTYDTSDKQRAPAWCDRILFRTPETTCTHAEFYRRHEVKASDHRPVSAGFEVAIKTVRRMDCEKTARVVTQAWEKQLETIIQDCKSRYITDYEKCTLDEAINQLKTNGWNVQHVIDYYHQDPNSNNNNNTPVSTSKVVKK</sequence>
<dbReference type="SMART" id="SM00320">
    <property type="entry name" value="WD40"/>
    <property type="match status" value="5"/>
</dbReference>
<dbReference type="InterPro" id="IPR036691">
    <property type="entry name" value="Endo/exonu/phosph_ase_sf"/>
</dbReference>
<feature type="region of interest" description="Disordered" evidence="1">
    <location>
        <begin position="119"/>
        <end position="149"/>
    </location>
</feature>
<dbReference type="InterPro" id="IPR001680">
    <property type="entry name" value="WD40_rpt"/>
</dbReference>
<dbReference type="GO" id="GO:0004519">
    <property type="term" value="F:endonuclease activity"/>
    <property type="evidence" value="ECO:0007669"/>
    <property type="project" value="UniProtKB-KW"/>
</dbReference>
<feature type="region of interest" description="Disordered" evidence="1">
    <location>
        <begin position="53"/>
        <end position="91"/>
    </location>
</feature>
<dbReference type="GO" id="GO:0004439">
    <property type="term" value="F:phosphatidylinositol-4,5-bisphosphate 5-phosphatase activity"/>
    <property type="evidence" value="ECO:0007669"/>
    <property type="project" value="TreeGrafter"/>
</dbReference>
<dbReference type="InterPro" id="IPR015943">
    <property type="entry name" value="WD40/YVTN_repeat-like_dom_sf"/>
</dbReference>
<keyword evidence="3" id="KW-0378">Hydrolase</keyword>
<dbReference type="InterPro" id="IPR036322">
    <property type="entry name" value="WD40_repeat_dom_sf"/>
</dbReference>
<feature type="compositionally biased region" description="Low complexity" evidence="1">
    <location>
        <begin position="986"/>
        <end position="1004"/>
    </location>
</feature>
<evidence type="ECO:0000259" key="2">
    <source>
        <dbReference type="SMART" id="SM00128"/>
    </source>
</evidence>
<dbReference type="SUPFAM" id="SSF50978">
    <property type="entry name" value="WD40 repeat-like"/>
    <property type="match status" value="1"/>
</dbReference>
<evidence type="ECO:0000313" key="4">
    <source>
        <dbReference type="Proteomes" id="UP001209540"/>
    </source>
</evidence>
<proteinExistence type="predicted"/>
<evidence type="ECO:0000256" key="1">
    <source>
        <dbReference type="SAM" id="MobiDB-lite"/>
    </source>
</evidence>
<keyword evidence="4" id="KW-1185">Reference proteome</keyword>
<evidence type="ECO:0000313" key="3">
    <source>
        <dbReference type="EMBL" id="KAI9254592.1"/>
    </source>
</evidence>
<dbReference type="PANTHER" id="PTHR11200">
    <property type="entry name" value="INOSITOL 5-PHOSPHATASE"/>
    <property type="match status" value="1"/>
</dbReference>
<dbReference type="PANTHER" id="PTHR11200:SF240">
    <property type="entry name" value="INOSITOL POLYPHOSPHATE 5-PHOSPHATASE C9G1.10C-RELATED"/>
    <property type="match status" value="1"/>
</dbReference>
<dbReference type="SUPFAM" id="SSF56219">
    <property type="entry name" value="DNase I-like"/>
    <property type="match status" value="1"/>
</dbReference>
<feature type="domain" description="Inositol polyphosphate-related phosphatase" evidence="2">
    <location>
        <begin position="544"/>
        <end position="922"/>
    </location>
</feature>
<dbReference type="InterPro" id="IPR046985">
    <property type="entry name" value="IP5"/>
</dbReference>
<keyword evidence="3" id="KW-0540">Nuclease</keyword>
<dbReference type="SMART" id="SM00128">
    <property type="entry name" value="IPPc"/>
    <property type="match status" value="1"/>
</dbReference>
<dbReference type="InterPro" id="IPR000300">
    <property type="entry name" value="IPPc"/>
</dbReference>
<feature type="region of interest" description="Disordered" evidence="1">
    <location>
        <begin position="1"/>
        <end position="29"/>
    </location>
</feature>
<protein>
    <submittedName>
        <fullName evidence="3">Endonuclease/exonuclease/phosphatase</fullName>
    </submittedName>
</protein>
<dbReference type="Gene3D" id="2.130.10.10">
    <property type="entry name" value="YVTN repeat-like/Quinoprotein amine dehydrogenase"/>
    <property type="match status" value="1"/>
</dbReference>
<gene>
    <name evidence="3" type="ORF">BDA99DRAFT_518795</name>
</gene>
<feature type="compositionally biased region" description="Polar residues" evidence="1">
    <location>
        <begin position="67"/>
        <end position="77"/>
    </location>
</feature>
<dbReference type="AlphaFoldDB" id="A0AAD5K7N7"/>
<dbReference type="Pfam" id="PF22669">
    <property type="entry name" value="Exo_endo_phos2"/>
    <property type="match status" value="1"/>
</dbReference>
<reference evidence="3" key="2">
    <citation type="submission" date="2023-02" db="EMBL/GenBank/DDBJ databases">
        <authorList>
            <consortium name="DOE Joint Genome Institute"/>
            <person name="Mondo S.J."/>
            <person name="Chang Y."/>
            <person name="Wang Y."/>
            <person name="Ahrendt S."/>
            <person name="Andreopoulos W."/>
            <person name="Barry K."/>
            <person name="Beard J."/>
            <person name="Benny G.L."/>
            <person name="Blankenship S."/>
            <person name="Bonito G."/>
            <person name="Cuomo C."/>
            <person name="Desiro A."/>
            <person name="Gervers K.A."/>
            <person name="Hundley H."/>
            <person name="Kuo A."/>
            <person name="LaButti K."/>
            <person name="Lang B.F."/>
            <person name="Lipzen A."/>
            <person name="O'Donnell K."/>
            <person name="Pangilinan J."/>
            <person name="Reynolds N."/>
            <person name="Sandor L."/>
            <person name="Smith M.W."/>
            <person name="Tsang A."/>
            <person name="Grigoriev I.V."/>
            <person name="Stajich J.E."/>
            <person name="Spatafora J.W."/>
        </authorList>
    </citation>
    <scope>NUCLEOTIDE SEQUENCE</scope>
    <source>
        <strain evidence="3">RSA 2281</strain>
    </source>
</reference>
<dbReference type="Proteomes" id="UP001209540">
    <property type="component" value="Unassembled WGS sequence"/>
</dbReference>
<accession>A0AAD5K7N7</accession>
<keyword evidence="3" id="KW-0255">Endonuclease</keyword>
<reference evidence="3" key="1">
    <citation type="journal article" date="2022" name="IScience">
        <title>Evolution of zygomycete secretomes and the origins of terrestrial fungal ecologies.</title>
        <authorList>
            <person name="Chang Y."/>
            <person name="Wang Y."/>
            <person name="Mondo S."/>
            <person name="Ahrendt S."/>
            <person name="Andreopoulos W."/>
            <person name="Barry K."/>
            <person name="Beard J."/>
            <person name="Benny G.L."/>
            <person name="Blankenship S."/>
            <person name="Bonito G."/>
            <person name="Cuomo C."/>
            <person name="Desiro A."/>
            <person name="Gervers K.A."/>
            <person name="Hundley H."/>
            <person name="Kuo A."/>
            <person name="LaButti K."/>
            <person name="Lang B.F."/>
            <person name="Lipzen A."/>
            <person name="O'Donnell K."/>
            <person name="Pangilinan J."/>
            <person name="Reynolds N."/>
            <person name="Sandor L."/>
            <person name="Smith M.E."/>
            <person name="Tsang A."/>
            <person name="Grigoriev I.V."/>
            <person name="Stajich J.E."/>
            <person name="Spatafora J.W."/>
        </authorList>
    </citation>
    <scope>NUCLEOTIDE SEQUENCE</scope>
    <source>
        <strain evidence="3">RSA 2281</strain>
    </source>
</reference>
<organism evidence="3 4">
    <name type="scientific">Phascolomyces articulosus</name>
    <dbReference type="NCBI Taxonomy" id="60185"/>
    <lineage>
        <taxon>Eukaryota</taxon>
        <taxon>Fungi</taxon>
        <taxon>Fungi incertae sedis</taxon>
        <taxon>Mucoromycota</taxon>
        <taxon>Mucoromycotina</taxon>
        <taxon>Mucoromycetes</taxon>
        <taxon>Mucorales</taxon>
        <taxon>Lichtheimiaceae</taxon>
        <taxon>Phascolomyces</taxon>
    </lineage>
</organism>
<dbReference type="Gene3D" id="3.60.10.10">
    <property type="entry name" value="Endonuclease/exonuclease/phosphatase"/>
    <property type="match status" value="1"/>
</dbReference>